<accession>A0A7X5PC38</accession>
<proteinExistence type="predicted"/>
<dbReference type="RefSeq" id="WP_033066670.1">
    <property type="nucleotide sequence ID" value="NZ_SXAL01000011.1"/>
</dbReference>
<sequence length="110" mass="13098">MKIDNLKKAIKEQRDTNVRLFNSIPIPTREDPNNTKAEPILKLWREGSNKIKEMIRELQILESKNRKRENKDVHKVFINGYGEATNREITNSSYQRNQKRLAKDMLNYIK</sequence>
<name>A0A7X5PC38_CLOSG</name>
<comment type="caution">
    <text evidence="1">The sequence shown here is derived from an EMBL/GenBank/DDBJ whole genome shotgun (WGS) entry which is preliminary data.</text>
</comment>
<gene>
    <name evidence="1" type="ORF">FDF70_17720</name>
</gene>
<dbReference type="Proteomes" id="UP000486601">
    <property type="component" value="Unassembled WGS sequence"/>
</dbReference>
<evidence type="ECO:0000313" key="1">
    <source>
        <dbReference type="EMBL" id="NFR63266.1"/>
    </source>
</evidence>
<evidence type="ECO:0000313" key="2">
    <source>
        <dbReference type="Proteomes" id="UP000486601"/>
    </source>
</evidence>
<dbReference type="AlphaFoldDB" id="A0A7X5PC38"/>
<protein>
    <submittedName>
        <fullName evidence="1">Uncharacterized protein</fullName>
    </submittedName>
</protein>
<dbReference type="EMBL" id="SXCS01000012">
    <property type="protein sequence ID" value="NFR63266.1"/>
    <property type="molecule type" value="Genomic_DNA"/>
</dbReference>
<reference evidence="1 2" key="1">
    <citation type="submission" date="2019-04" db="EMBL/GenBank/DDBJ databases">
        <title>Genome sequencing of Clostridium botulinum Groups I-IV and Clostridium butyricum.</title>
        <authorList>
            <person name="Brunt J."/>
            <person name="Van Vliet A.H.M."/>
            <person name="Stringer S.C."/>
            <person name="Carter A.T."/>
            <person name="Peck M.W."/>
        </authorList>
    </citation>
    <scope>NUCLEOTIDE SEQUENCE [LARGE SCALE GENOMIC DNA]</scope>
    <source>
        <strain evidence="1 2">IFR 18/108</strain>
    </source>
</reference>
<organism evidence="1 2">
    <name type="scientific">Clostridium sporogenes</name>
    <dbReference type="NCBI Taxonomy" id="1509"/>
    <lineage>
        <taxon>Bacteria</taxon>
        <taxon>Bacillati</taxon>
        <taxon>Bacillota</taxon>
        <taxon>Clostridia</taxon>
        <taxon>Eubacteriales</taxon>
        <taxon>Clostridiaceae</taxon>
        <taxon>Clostridium</taxon>
    </lineage>
</organism>